<feature type="non-terminal residue" evidence="2">
    <location>
        <position position="493"/>
    </location>
</feature>
<evidence type="ECO:0000313" key="3">
    <source>
        <dbReference type="Proteomes" id="UP000326340"/>
    </source>
</evidence>
<sequence length="493" mass="56746">MWDILFPGMTRPSSPYVDDEATVSTLSIDEITRQHTTEKSVDTAETKTKKEVPGTKSDATTNTQTIANNLESPSVFESPQVDSTDFDDLDSESEDDSIFSLAESLLSMTSAGSISVIENGYLVKEFANLIRKDKVMMALARSLKGEAKSSEHSVAATFVSQFSDKISSDLFSSLPTEEKKVLGNLADQEGSVDRRQKVEEFLRCRVVMEQQQDESLGNEDGIEDENEEADANEDELYDGSLSELRHITRFLVDSLAFQTLRQRLQDFVHPSMTTELRGVLSAWLKPGSKRAKLIRQYELRNLITELQFVPTSQIWLERKHDYQLAQIGVEPLKCHQFFRDLKARYGGLRGYVRMWFSVWVYSHCDFYMCEKFEDHEFVPKKEHEFPEAFNLDYDFIPKPAERETMPPVTPHEFYRRFHACYDRTSALHFHPHCRKLSGHSGDILDKFPKKRSELEGGDARVVFWGIYARERIAMVRVLCYNFVCVLPMLVFFF</sequence>
<accession>A0A5Q4BC60</accession>
<feature type="region of interest" description="Disordered" evidence="1">
    <location>
        <begin position="212"/>
        <end position="233"/>
    </location>
</feature>
<feature type="compositionally biased region" description="Acidic residues" evidence="1">
    <location>
        <begin position="216"/>
        <end position="233"/>
    </location>
</feature>
<organism evidence="2 3">
    <name type="scientific">Colletotrichum shisoi</name>
    <dbReference type="NCBI Taxonomy" id="2078593"/>
    <lineage>
        <taxon>Eukaryota</taxon>
        <taxon>Fungi</taxon>
        <taxon>Dikarya</taxon>
        <taxon>Ascomycota</taxon>
        <taxon>Pezizomycotina</taxon>
        <taxon>Sordariomycetes</taxon>
        <taxon>Hypocreomycetidae</taxon>
        <taxon>Glomerellales</taxon>
        <taxon>Glomerellaceae</taxon>
        <taxon>Colletotrichum</taxon>
        <taxon>Colletotrichum destructivum species complex</taxon>
    </lineage>
</organism>
<evidence type="ECO:0000313" key="2">
    <source>
        <dbReference type="EMBL" id="TQN64274.1"/>
    </source>
</evidence>
<gene>
    <name evidence="2" type="ORF">CSHISOI_11154</name>
</gene>
<feature type="compositionally biased region" description="Basic and acidic residues" evidence="1">
    <location>
        <begin position="32"/>
        <end position="53"/>
    </location>
</feature>
<reference evidence="2 3" key="1">
    <citation type="journal article" date="2019" name="Sci. Rep.">
        <title>Colletotrichum shisoi sp. nov., an anthracnose pathogen of Perilla frutescens in Japan: molecular phylogenetic, morphological and genomic evidence.</title>
        <authorList>
            <person name="Gan P."/>
            <person name="Tsushima A."/>
            <person name="Hiroyama R."/>
            <person name="Narusaka M."/>
            <person name="Takano Y."/>
            <person name="Narusaka Y."/>
            <person name="Kawaradani M."/>
            <person name="Damm U."/>
            <person name="Shirasu K."/>
        </authorList>
    </citation>
    <scope>NUCLEOTIDE SEQUENCE [LARGE SCALE GENOMIC DNA]</scope>
    <source>
        <strain evidence="2 3">PG-2018a</strain>
    </source>
</reference>
<protein>
    <submittedName>
        <fullName evidence="2">Uncharacterized protein</fullName>
    </submittedName>
</protein>
<dbReference type="EMBL" id="PUHP01002575">
    <property type="protein sequence ID" value="TQN64274.1"/>
    <property type="molecule type" value="Genomic_DNA"/>
</dbReference>
<dbReference type="Proteomes" id="UP000326340">
    <property type="component" value="Unassembled WGS sequence"/>
</dbReference>
<comment type="caution">
    <text evidence="2">The sequence shown here is derived from an EMBL/GenBank/DDBJ whole genome shotgun (WGS) entry which is preliminary data.</text>
</comment>
<feature type="region of interest" description="Disordered" evidence="1">
    <location>
        <begin position="32"/>
        <end position="89"/>
    </location>
</feature>
<proteinExistence type="predicted"/>
<feature type="compositionally biased region" description="Polar residues" evidence="1">
    <location>
        <begin position="57"/>
        <end position="81"/>
    </location>
</feature>
<evidence type="ECO:0000256" key="1">
    <source>
        <dbReference type="SAM" id="MobiDB-lite"/>
    </source>
</evidence>
<name>A0A5Q4BC60_9PEZI</name>
<dbReference type="OrthoDB" id="443402at2759"/>
<dbReference type="AlphaFoldDB" id="A0A5Q4BC60"/>
<keyword evidence="3" id="KW-1185">Reference proteome</keyword>